<dbReference type="Proteomes" id="UP000019150">
    <property type="component" value="Chromosome"/>
</dbReference>
<proteinExistence type="predicted"/>
<keyword evidence="4" id="KW-1185">Reference proteome</keyword>
<name>W5TRX1_9NOCA</name>
<evidence type="ECO:0000259" key="2">
    <source>
        <dbReference type="Pfam" id="PF08915"/>
    </source>
</evidence>
<dbReference type="Gene3D" id="3.50.80.10">
    <property type="entry name" value="D-tyrosyl-tRNA(Tyr) deacylase"/>
    <property type="match status" value="1"/>
</dbReference>
<dbReference type="PATRIC" id="fig|1415166.3.peg.7571"/>
<reference evidence="3 4" key="1">
    <citation type="journal article" date="2014" name="Appl. Environ. Microbiol.">
        <title>Insights into the Microbial Degradation of Rubber and Gutta-Percha by Analysis of the Complete Genome of Nocardia nova SH22a.</title>
        <authorList>
            <person name="Luo Q."/>
            <person name="Hiessl S."/>
            <person name="Poehlein A."/>
            <person name="Daniel R."/>
            <person name="Steinbuchel A."/>
        </authorList>
    </citation>
    <scope>NUCLEOTIDE SEQUENCE [LARGE SCALE GENOMIC DNA]</scope>
    <source>
        <strain evidence="3">SH22a</strain>
    </source>
</reference>
<dbReference type="AlphaFoldDB" id="W5TRX1"/>
<evidence type="ECO:0000313" key="4">
    <source>
        <dbReference type="Proteomes" id="UP000019150"/>
    </source>
</evidence>
<evidence type="ECO:0000313" key="3">
    <source>
        <dbReference type="EMBL" id="AHH22135.1"/>
    </source>
</evidence>
<accession>W5TRX1</accession>
<dbReference type="GO" id="GO:0005737">
    <property type="term" value="C:cytoplasm"/>
    <property type="evidence" value="ECO:0007669"/>
    <property type="project" value="InterPro"/>
</dbReference>
<protein>
    <recommendedName>
        <fullName evidence="2">Threonyl-tRNA synthetase editing domain-containing protein</fullName>
    </recommendedName>
</protein>
<dbReference type="HOGENOM" id="CLU_1641982_0_0_11"/>
<feature type="domain" description="Threonyl-tRNA synthetase editing" evidence="2">
    <location>
        <begin position="1"/>
        <end position="125"/>
    </location>
</feature>
<sequence length="161" mass="17885">MRILSSRCRKFVYTVTTPSPAAVDLDPLSIGTVNRFDECLFLMVGAEREDVRLGSRPVKVIRRTMTKTAAQCVVINGFSHLAHPCDRPHAETALDVLQTLTAALQGRGISVHLMPFGWNKRWTAEVLDGEWEQRVDYLTPSPLSSQHAAGPTSPMRHHAPI</sequence>
<dbReference type="eggNOG" id="ENOG5030P28">
    <property type="taxonomic scope" value="Bacteria"/>
</dbReference>
<gene>
    <name evidence="3" type="ORF">NONO_c73800</name>
</gene>
<feature type="region of interest" description="Disordered" evidence="1">
    <location>
        <begin position="142"/>
        <end position="161"/>
    </location>
</feature>
<dbReference type="GO" id="GO:0004829">
    <property type="term" value="F:threonine-tRNA ligase activity"/>
    <property type="evidence" value="ECO:0007669"/>
    <property type="project" value="InterPro"/>
</dbReference>
<dbReference type="InterPro" id="IPR015011">
    <property type="entry name" value="Threonyl-tRNA_syn_edit_dom_arc"/>
</dbReference>
<dbReference type="EMBL" id="CP006850">
    <property type="protein sequence ID" value="AHH22135.1"/>
    <property type="molecule type" value="Genomic_DNA"/>
</dbReference>
<dbReference type="GO" id="GO:0008270">
    <property type="term" value="F:zinc ion binding"/>
    <property type="evidence" value="ECO:0007669"/>
    <property type="project" value="InterPro"/>
</dbReference>
<dbReference type="KEGG" id="nno:NONO_c73800"/>
<evidence type="ECO:0000256" key="1">
    <source>
        <dbReference type="SAM" id="MobiDB-lite"/>
    </source>
</evidence>
<dbReference type="RefSeq" id="WP_158436432.1">
    <property type="nucleotide sequence ID" value="NZ_CP006850.1"/>
</dbReference>
<organism evidence="3 4">
    <name type="scientific">Nocardia nova SH22a</name>
    <dbReference type="NCBI Taxonomy" id="1415166"/>
    <lineage>
        <taxon>Bacteria</taxon>
        <taxon>Bacillati</taxon>
        <taxon>Actinomycetota</taxon>
        <taxon>Actinomycetes</taxon>
        <taxon>Mycobacteriales</taxon>
        <taxon>Nocardiaceae</taxon>
        <taxon>Nocardia</taxon>
    </lineage>
</organism>
<dbReference type="GO" id="GO:0005524">
    <property type="term" value="F:ATP binding"/>
    <property type="evidence" value="ECO:0007669"/>
    <property type="project" value="InterPro"/>
</dbReference>
<dbReference type="Pfam" id="PF08915">
    <property type="entry name" value="tRNA-Thr_ED"/>
    <property type="match status" value="1"/>
</dbReference>
<dbReference type="OrthoDB" id="4565435at2"/>
<dbReference type="InterPro" id="IPR023509">
    <property type="entry name" value="DTD-like_sf"/>
</dbReference>